<dbReference type="InterPro" id="IPR016064">
    <property type="entry name" value="NAD/diacylglycerol_kinase_sf"/>
</dbReference>
<evidence type="ECO:0000256" key="4">
    <source>
        <dbReference type="ARBA" id="ARBA00022741"/>
    </source>
</evidence>
<dbReference type="GO" id="GO:0008654">
    <property type="term" value="P:phospholipid biosynthetic process"/>
    <property type="evidence" value="ECO:0007669"/>
    <property type="project" value="UniProtKB-KW"/>
</dbReference>
<dbReference type="eggNOG" id="COG1597">
    <property type="taxonomic scope" value="Bacteria"/>
</dbReference>
<comment type="cofactor">
    <cofactor evidence="1">
        <name>Mg(2+)</name>
        <dbReference type="ChEBI" id="CHEBI:18420"/>
    </cofactor>
</comment>
<evidence type="ECO:0000313" key="11">
    <source>
        <dbReference type="Proteomes" id="UP000051658"/>
    </source>
</evidence>
<dbReference type="InterPro" id="IPR017438">
    <property type="entry name" value="ATP-NAD_kinase_N"/>
</dbReference>
<dbReference type="Pfam" id="PF00781">
    <property type="entry name" value="DAGK_cat"/>
    <property type="match status" value="1"/>
</dbReference>
<dbReference type="Gene3D" id="3.40.50.10330">
    <property type="entry name" value="Probable inorganic polyphosphate/atp-NAD kinase, domain 1"/>
    <property type="match status" value="1"/>
</dbReference>
<dbReference type="RefSeq" id="WP_034569209.1">
    <property type="nucleotide sequence ID" value="NZ_JQBS01000035.1"/>
</dbReference>
<evidence type="ECO:0000256" key="8">
    <source>
        <dbReference type="ARBA" id="ARBA00023264"/>
    </source>
</evidence>
<evidence type="ECO:0000313" key="10">
    <source>
        <dbReference type="EMBL" id="KRN54546.1"/>
    </source>
</evidence>
<dbReference type="Gene3D" id="2.60.200.40">
    <property type="match status" value="1"/>
</dbReference>
<evidence type="ECO:0000256" key="3">
    <source>
        <dbReference type="ARBA" id="ARBA00022679"/>
    </source>
</evidence>
<sequence>MEKSTYYVVINLQSGSGNGANVWKIIEKALLEKKKNYQLFISEYAGHTISLVNQLAKDIHTTQQKDALILIIGGDGTLHEAVRGLGEEYKKTPLGYIPAGSGNDFARGVGISRKPLVALNQILKAKSASAFDIIEFQEKEQPVGYFVNNVGVGFDALVVKLTNNSSAKATLNKYNLGSLAYVASLVKAYFNQRSFPIQLTVDGKTTAFKDAFLVTTTNHSYFGGGVNIAPMAVPTDGLIDVIVVSKLPLLKIISLFVMMLLGGRHTRFKSVHHFSGKKIHLETLHAVDGQADGEELGKQLFDLDFNPATRYFWFAN</sequence>
<dbReference type="SUPFAM" id="SSF111331">
    <property type="entry name" value="NAD kinase/diacylglycerol kinase-like"/>
    <property type="match status" value="1"/>
</dbReference>
<dbReference type="InterPro" id="IPR001206">
    <property type="entry name" value="Diacylglycerol_kinase_cat_dom"/>
</dbReference>
<keyword evidence="4" id="KW-0547">Nucleotide-binding</keyword>
<gene>
    <name evidence="10" type="ORF">IV74_GL002130</name>
</gene>
<dbReference type="GO" id="GO:0016301">
    <property type="term" value="F:kinase activity"/>
    <property type="evidence" value="ECO:0007669"/>
    <property type="project" value="UniProtKB-KW"/>
</dbReference>
<dbReference type="GeneID" id="89589120"/>
<keyword evidence="3" id="KW-0808">Transferase</keyword>
<dbReference type="EMBL" id="JQBS01000035">
    <property type="protein sequence ID" value="KRN54546.1"/>
    <property type="molecule type" value="Genomic_DNA"/>
</dbReference>
<evidence type="ECO:0000256" key="2">
    <source>
        <dbReference type="ARBA" id="ARBA00005983"/>
    </source>
</evidence>
<dbReference type="Proteomes" id="UP000051658">
    <property type="component" value="Unassembled WGS sequence"/>
</dbReference>
<keyword evidence="7" id="KW-0443">Lipid metabolism</keyword>
<evidence type="ECO:0000256" key="6">
    <source>
        <dbReference type="ARBA" id="ARBA00022840"/>
    </source>
</evidence>
<keyword evidence="6" id="KW-0067">ATP-binding</keyword>
<dbReference type="InterPro" id="IPR005218">
    <property type="entry name" value="Diacylglycerol/lipid_kinase"/>
</dbReference>
<dbReference type="PANTHER" id="PTHR12358:SF54">
    <property type="entry name" value="SPHINGOSINE KINASE RELATED PROTEIN"/>
    <property type="match status" value="1"/>
</dbReference>
<proteinExistence type="inferred from homology"/>
<dbReference type="AlphaFoldDB" id="A0A0R2HNS8"/>
<keyword evidence="7" id="KW-0594">Phospholipid biosynthesis</keyword>
<evidence type="ECO:0000256" key="7">
    <source>
        <dbReference type="ARBA" id="ARBA00023209"/>
    </source>
</evidence>
<dbReference type="NCBIfam" id="TIGR00147">
    <property type="entry name" value="YegS/Rv2252/BmrU family lipid kinase"/>
    <property type="match status" value="1"/>
</dbReference>
<keyword evidence="8" id="KW-1208">Phospholipid metabolism</keyword>
<dbReference type="Pfam" id="PF19279">
    <property type="entry name" value="YegS_C"/>
    <property type="match status" value="1"/>
</dbReference>
<organism evidence="10 11">
    <name type="scientific">Carnobacterium divergens DSM 20623</name>
    <dbReference type="NCBI Taxonomy" id="1449336"/>
    <lineage>
        <taxon>Bacteria</taxon>
        <taxon>Bacillati</taxon>
        <taxon>Bacillota</taxon>
        <taxon>Bacilli</taxon>
        <taxon>Lactobacillales</taxon>
        <taxon>Carnobacteriaceae</taxon>
        <taxon>Carnobacterium</taxon>
    </lineage>
</organism>
<keyword evidence="5" id="KW-0418">Kinase</keyword>
<evidence type="ECO:0000259" key="9">
    <source>
        <dbReference type="PROSITE" id="PS50146"/>
    </source>
</evidence>
<evidence type="ECO:0000256" key="1">
    <source>
        <dbReference type="ARBA" id="ARBA00001946"/>
    </source>
</evidence>
<keyword evidence="11" id="KW-1185">Reference proteome</keyword>
<comment type="similarity">
    <text evidence="2">Belongs to the diacylglycerol/lipid kinase family.</text>
</comment>
<dbReference type="PROSITE" id="PS50146">
    <property type="entry name" value="DAGK"/>
    <property type="match status" value="1"/>
</dbReference>
<dbReference type="InterPro" id="IPR050187">
    <property type="entry name" value="Lipid_Phosphate_FormReg"/>
</dbReference>
<comment type="caution">
    <text evidence="10">The sequence shown here is derived from an EMBL/GenBank/DDBJ whole genome shotgun (WGS) entry which is preliminary data.</text>
</comment>
<evidence type="ECO:0000256" key="5">
    <source>
        <dbReference type="ARBA" id="ARBA00022777"/>
    </source>
</evidence>
<feature type="domain" description="DAGKc" evidence="9">
    <location>
        <begin position="1"/>
        <end position="139"/>
    </location>
</feature>
<accession>A0A0R2HNS8</accession>
<dbReference type="SMART" id="SM00046">
    <property type="entry name" value="DAGKc"/>
    <property type="match status" value="1"/>
</dbReference>
<dbReference type="GO" id="GO:0005524">
    <property type="term" value="F:ATP binding"/>
    <property type="evidence" value="ECO:0007669"/>
    <property type="project" value="UniProtKB-KW"/>
</dbReference>
<dbReference type="InterPro" id="IPR045540">
    <property type="entry name" value="YegS/DAGK_C"/>
</dbReference>
<keyword evidence="7" id="KW-0444">Lipid biosynthesis</keyword>
<reference evidence="10 11" key="1">
    <citation type="journal article" date="2015" name="Genome Announc.">
        <title>Expanding the biotechnology potential of lactobacilli through comparative genomics of 213 strains and associated genera.</title>
        <authorList>
            <person name="Sun Z."/>
            <person name="Harris H.M."/>
            <person name="McCann A."/>
            <person name="Guo C."/>
            <person name="Argimon S."/>
            <person name="Zhang W."/>
            <person name="Yang X."/>
            <person name="Jeffery I.B."/>
            <person name="Cooney J.C."/>
            <person name="Kagawa T.F."/>
            <person name="Liu W."/>
            <person name="Song Y."/>
            <person name="Salvetti E."/>
            <person name="Wrobel A."/>
            <person name="Rasinkangas P."/>
            <person name="Parkhill J."/>
            <person name="Rea M.C."/>
            <person name="O'Sullivan O."/>
            <person name="Ritari J."/>
            <person name="Douillard F.P."/>
            <person name="Paul Ross R."/>
            <person name="Yang R."/>
            <person name="Briner A.E."/>
            <person name="Felis G.E."/>
            <person name="de Vos W.M."/>
            <person name="Barrangou R."/>
            <person name="Klaenhammer T.R."/>
            <person name="Caufield P.W."/>
            <person name="Cui Y."/>
            <person name="Zhang H."/>
            <person name="O'Toole P.W."/>
        </authorList>
    </citation>
    <scope>NUCLEOTIDE SEQUENCE [LARGE SCALE GENOMIC DNA]</scope>
    <source>
        <strain evidence="10 11">DSM 20623</strain>
    </source>
</reference>
<protein>
    <recommendedName>
        <fullName evidence="9">DAGKc domain-containing protein</fullName>
    </recommendedName>
</protein>
<dbReference type="PANTHER" id="PTHR12358">
    <property type="entry name" value="SPHINGOSINE KINASE"/>
    <property type="match status" value="1"/>
</dbReference>
<name>A0A0R2HNS8_CARDV</name>
<dbReference type="PATRIC" id="fig|1449336.4.peg.2167"/>